<proteinExistence type="predicted"/>
<evidence type="ECO:0000256" key="1">
    <source>
        <dbReference type="SAM" id="SignalP"/>
    </source>
</evidence>
<comment type="caution">
    <text evidence="2">The sequence shown here is derived from an EMBL/GenBank/DDBJ whole genome shotgun (WGS) entry which is preliminary data.</text>
</comment>
<name>A0ABX0T7L0_9MICO</name>
<dbReference type="EMBL" id="JAAOYO010000003">
    <property type="protein sequence ID" value="NII41477.1"/>
    <property type="molecule type" value="Genomic_DNA"/>
</dbReference>
<accession>A0ABX0T7L0</accession>
<evidence type="ECO:0008006" key="4">
    <source>
        <dbReference type="Google" id="ProtNLM"/>
    </source>
</evidence>
<feature type="signal peptide" evidence="1">
    <location>
        <begin position="1"/>
        <end position="25"/>
    </location>
</feature>
<dbReference type="PROSITE" id="PS51257">
    <property type="entry name" value="PROKAR_LIPOPROTEIN"/>
    <property type="match status" value="1"/>
</dbReference>
<organism evidence="2 3">
    <name type="scientific">Curtobacterium salicis</name>
    <dbReference type="NCBI Taxonomy" id="1779862"/>
    <lineage>
        <taxon>Bacteria</taxon>
        <taxon>Bacillati</taxon>
        <taxon>Actinomycetota</taxon>
        <taxon>Actinomycetes</taxon>
        <taxon>Micrococcales</taxon>
        <taxon>Microbacteriaceae</taxon>
        <taxon>Curtobacterium</taxon>
    </lineage>
</organism>
<keyword evidence="1" id="KW-0732">Signal</keyword>
<protein>
    <recommendedName>
        <fullName evidence="4">Lipoprotein</fullName>
    </recommendedName>
</protein>
<reference evidence="2 3" key="1">
    <citation type="submission" date="2020-03" db="EMBL/GenBank/DDBJ databases">
        <title>Above-ground endophytic microbial communities from plants in different locations in the United States.</title>
        <authorList>
            <person name="Frank C."/>
        </authorList>
    </citation>
    <scope>NUCLEOTIDE SEQUENCE [LARGE SCALE GENOMIC DNA]</scope>
    <source>
        <strain evidence="2 3">WW7</strain>
    </source>
</reference>
<keyword evidence="3" id="KW-1185">Reference proteome</keyword>
<sequence>MRSTARGRRVVATVALVLGVLALTACTGTDADRQRSAQAWLDRTADAVADPDGWDSGGGQLLRSGDGSEGGFISESTPAGDYDVVAVCRDAGAVRVTVRVFPEGRDGEGGVLAGKADLRCGRTARIPVTVPAGSGVWVRARTSDRSEYALWYSTIATPGWTPTAPAAR</sequence>
<evidence type="ECO:0000313" key="2">
    <source>
        <dbReference type="EMBL" id="NII41477.1"/>
    </source>
</evidence>
<dbReference type="Proteomes" id="UP001318300">
    <property type="component" value="Unassembled WGS sequence"/>
</dbReference>
<dbReference type="RefSeq" id="WP_166780519.1">
    <property type="nucleotide sequence ID" value="NZ_JAAOYO010000003.1"/>
</dbReference>
<gene>
    <name evidence="2" type="ORF">E9228_002124</name>
</gene>
<feature type="chain" id="PRO_5046403460" description="Lipoprotein" evidence="1">
    <location>
        <begin position="26"/>
        <end position="168"/>
    </location>
</feature>
<evidence type="ECO:0000313" key="3">
    <source>
        <dbReference type="Proteomes" id="UP001318300"/>
    </source>
</evidence>